<gene>
    <name evidence="3" type="ORF">AURANDRAFT_71669</name>
</gene>
<dbReference type="SUPFAM" id="SSF55729">
    <property type="entry name" value="Acyl-CoA N-acyltransferases (Nat)"/>
    <property type="match status" value="1"/>
</dbReference>
<protein>
    <submittedName>
        <fullName evidence="3">Expressed protein</fullName>
    </submittedName>
</protein>
<dbReference type="GO" id="GO:0016747">
    <property type="term" value="F:acyltransferase activity, transferring groups other than amino-acyl groups"/>
    <property type="evidence" value="ECO:0007669"/>
    <property type="project" value="InterPro"/>
</dbReference>
<dbReference type="PROSITE" id="PS51186">
    <property type="entry name" value="GNAT"/>
    <property type="match status" value="1"/>
</dbReference>
<sequence length="248" mass="26816">MSTSMARTNLLVRWLMVLQVLTRTAALTIRPGRRSDELAIAATMARNLMNPLSIDARNFVVATNDDGDRLGFAQLRPLGAAALADPATYDAAPGTYDFDAAADDEAWDELPSIPTGLASLPWTAEYREFAAQAARRRDARTARRATAEAAAPKLFELASVFVFEQHRNGGVGAALVRRLLESHEMADRRAADVYLLTLEATRPWYERLGFRAVGAADVPAPLAFEVAAGGLVTRAIGEKLVCMRGAEG</sequence>
<dbReference type="KEGG" id="aaf:AURANDRAFT_71669"/>
<keyword evidence="4" id="KW-1185">Reference proteome</keyword>
<evidence type="ECO:0000313" key="3">
    <source>
        <dbReference type="EMBL" id="EGB08293.1"/>
    </source>
</evidence>
<dbReference type="AlphaFoldDB" id="F0Y9R8"/>
<name>F0Y9R8_AURAN</name>
<dbReference type="RefSeq" id="XP_009037019.1">
    <property type="nucleotide sequence ID" value="XM_009038771.1"/>
</dbReference>
<dbReference type="InterPro" id="IPR016181">
    <property type="entry name" value="Acyl_CoA_acyltransferase"/>
</dbReference>
<dbReference type="EMBL" id="GL833128">
    <property type="protein sequence ID" value="EGB08293.1"/>
    <property type="molecule type" value="Genomic_DNA"/>
</dbReference>
<accession>F0Y9R8</accession>
<organism evidence="4">
    <name type="scientific">Aureococcus anophagefferens</name>
    <name type="common">Harmful bloom alga</name>
    <dbReference type="NCBI Taxonomy" id="44056"/>
    <lineage>
        <taxon>Eukaryota</taxon>
        <taxon>Sar</taxon>
        <taxon>Stramenopiles</taxon>
        <taxon>Ochrophyta</taxon>
        <taxon>Pelagophyceae</taxon>
        <taxon>Pelagomonadales</taxon>
        <taxon>Pelagomonadaceae</taxon>
        <taxon>Aureococcus</taxon>
    </lineage>
</organism>
<dbReference type="Gene3D" id="3.40.630.30">
    <property type="match status" value="1"/>
</dbReference>
<evidence type="ECO:0000313" key="4">
    <source>
        <dbReference type="Proteomes" id="UP000002729"/>
    </source>
</evidence>
<dbReference type="OrthoDB" id="41532at2759"/>
<evidence type="ECO:0000256" key="1">
    <source>
        <dbReference type="SAM" id="SignalP"/>
    </source>
</evidence>
<dbReference type="InterPro" id="IPR000182">
    <property type="entry name" value="GNAT_dom"/>
</dbReference>
<reference evidence="3 4" key="1">
    <citation type="journal article" date="2011" name="Proc. Natl. Acad. Sci. U.S.A.">
        <title>Niche of harmful alga Aureococcus anophagefferens revealed through ecogenomics.</title>
        <authorList>
            <person name="Gobler C.J."/>
            <person name="Berry D.L."/>
            <person name="Dyhrman S.T."/>
            <person name="Wilhelm S.W."/>
            <person name="Salamov A."/>
            <person name="Lobanov A.V."/>
            <person name="Zhang Y."/>
            <person name="Collier J.L."/>
            <person name="Wurch L.L."/>
            <person name="Kustka A.B."/>
            <person name="Dill B.D."/>
            <person name="Shah M."/>
            <person name="VerBerkmoes N.C."/>
            <person name="Kuo A."/>
            <person name="Terry A."/>
            <person name="Pangilinan J."/>
            <person name="Lindquist E.A."/>
            <person name="Lucas S."/>
            <person name="Paulsen I.T."/>
            <person name="Hattenrath-Lehmann T.K."/>
            <person name="Talmage S.C."/>
            <person name="Walker E.A."/>
            <person name="Koch F."/>
            <person name="Burson A.M."/>
            <person name="Marcoval M.A."/>
            <person name="Tang Y.Z."/>
            <person name="Lecleir G.R."/>
            <person name="Coyne K.J."/>
            <person name="Berg G.M."/>
            <person name="Bertrand E.M."/>
            <person name="Saito M.A."/>
            <person name="Gladyshev V.N."/>
            <person name="Grigoriev I.V."/>
        </authorList>
    </citation>
    <scope>NUCLEOTIDE SEQUENCE [LARGE SCALE GENOMIC DNA]</scope>
    <source>
        <strain evidence="4">CCMP 1984</strain>
    </source>
</reference>
<feature type="chain" id="PRO_5003260861" evidence="1">
    <location>
        <begin position="27"/>
        <end position="248"/>
    </location>
</feature>
<proteinExistence type="predicted"/>
<keyword evidence="1" id="KW-0732">Signal</keyword>
<dbReference type="InParanoid" id="F0Y9R8"/>
<dbReference type="GeneID" id="20228332"/>
<feature type="signal peptide" evidence="1">
    <location>
        <begin position="1"/>
        <end position="26"/>
    </location>
</feature>
<dbReference type="OMA" id="WAQIRSI"/>
<evidence type="ECO:0000259" key="2">
    <source>
        <dbReference type="PROSITE" id="PS51186"/>
    </source>
</evidence>
<dbReference type="Pfam" id="PF13508">
    <property type="entry name" value="Acetyltransf_7"/>
    <property type="match status" value="1"/>
</dbReference>
<feature type="domain" description="N-acetyltransferase" evidence="2">
    <location>
        <begin position="96"/>
        <end position="227"/>
    </location>
</feature>
<dbReference type="Proteomes" id="UP000002729">
    <property type="component" value="Unassembled WGS sequence"/>
</dbReference>
<dbReference type="eggNOG" id="ENOG502S5CI">
    <property type="taxonomic scope" value="Eukaryota"/>
</dbReference>